<evidence type="ECO:0000313" key="1">
    <source>
        <dbReference type="EMBL" id="QHT88743.1"/>
    </source>
</evidence>
<organism evidence="1">
    <name type="scientific">viral metagenome</name>
    <dbReference type="NCBI Taxonomy" id="1070528"/>
    <lineage>
        <taxon>unclassified sequences</taxon>
        <taxon>metagenomes</taxon>
        <taxon>organismal metagenomes</taxon>
    </lineage>
</organism>
<reference evidence="1" key="1">
    <citation type="journal article" date="2020" name="Nature">
        <title>Giant virus diversity and host interactions through global metagenomics.</title>
        <authorList>
            <person name="Schulz F."/>
            <person name="Roux S."/>
            <person name="Paez-Espino D."/>
            <person name="Jungbluth S."/>
            <person name="Walsh D.A."/>
            <person name="Denef V.J."/>
            <person name="McMahon K.D."/>
            <person name="Konstantinidis K.T."/>
            <person name="Eloe-Fadrosh E.A."/>
            <person name="Kyrpides N.C."/>
            <person name="Woyke T."/>
        </authorList>
    </citation>
    <scope>NUCLEOTIDE SEQUENCE</scope>
    <source>
        <strain evidence="1">GVMAG-M-3300023184-51</strain>
    </source>
</reference>
<dbReference type="EMBL" id="MN740122">
    <property type="protein sequence ID" value="QHT88743.1"/>
    <property type="molecule type" value="Genomic_DNA"/>
</dbReference>
<accession>A0A6C0I9M8</accession>
<name>A0A6C0I9M8_9ZZZZ</name>
<proteinExistence type="predicted"/>
<protein>
    <submittedName>
        <fullName evidence="1">Uncharacterized protein</fullName>
    </submittedName>
</protein>
<sequence length="33" mass="3996">MSKNENPEKVLKTPVFSHCHHNHHKYFYLSKTL</sequence>
<dbReference type="AlphaFoldDB" id="A0A6C0I9M8"/>